<evidence type="ECO:0000313" key="1">
    <source>
        <dbReference type="EMBL" id="JAI06448.1"/>
    </source>
</evidence>
<dbReference type="AlphaFoldDB" id="A0A0E9XUQ0"/>
<proteinExistence type="predicted"/>
<accession>A0A0E9XUQ0</accession>
<name>A0A0E9XUQ0_ANGAN</name>
<reference evidence="1" key="2">
    <citation type="journal article" date="2015" name="Fish Shellfish Immunol.">
        <title>Early steps in the European eel (Anguilla anguilla)-Vibrio vulnificus interaction in the gills: Role of the RtxA13 toxin.</title>
        <authorList>
            <person name="Callol A."/>
            <person name="Pajuelo D."/>
            <person name="Ebbesson L."/>
            <person name="Teles M."/>
            <person name="MacKenzie S."/>
            <person name="Amaro C."/>
        </authorList>
    </citation>
    <scope>NUCLEOTIDE SEQUENCE</scope>
</reference>
<reference evidence="1" key="1">
    <citation type="submission" date="2014-11" db="EMBL/GenBank/DDBJ databases">
        <authorList>
            <person name="Amaro Gonzalez C."/>
        </authorList>
    </citation>
    <scope>NUCLEOTIDE SEQUENCE</scope>
</reference>
<sequence length="75" mass="8575">MDAGHQCPAPTRRGHVTERLVQNSVCGSEVIQPIVMNFIFFFQLFAAPGDVSDLLQQFVCFWVVDWVLNSIQRTY</sequence>
<dbReference type="EMBL" id="GBXM01002130">
    <property type="protein sequence ID" value="JAI06448.1"/>
    <property type="molecule type" value="Transcribed_RNA"/>
</dbReference>
<organism evidence="1">
    <name type="scientific">Anguilla anguilla</name>
    <name type="common">European freshwater eel</name>
    <name type="synonym">Muraena anguilla</name>
    <dbReference type="NCBI Taxonomy" id="7936"/>
    <lineage>
        <taxon>Eukaryota</taxon>
        <taxon>Metazoa</taxon>
        <taxon>Chordata</taxon>
        <taxon>Craniata</taxon>
        <taxon>Vertebrata</taxon>
        <taxon>Euteleostomi</taxon>
        <taxon>Actinopterygii</taxon>
        <taxon>Neopterygii</taxon>
        <taxon>Teleostei</taxon>
        <taxon>Anguilliformes</taxon>
        <taxon>Anguillidae</taxon>
        <taxon>Anguilla</taxon>
    </lineage>
</organism>
<protein>
    <submittedName>
        <fullName evidence="1">Uncharacterized protein</fullName>
    </submittedName>
</protein>